<keyword evidence="1" id="KW-0472">Membrane</keyword>
<keyword evidence="1" id="KW-1133">Transmembrane helix</keyword>
<reference evidence="2" key="1">
    <citation type="submission" date="2018-06" db="EMBL/GenBank/DDBJ databases">
        <authorList>
            <person name="Zhirakovskaya E."/>
        </authorList>
    </citation>
    <scope>NUCLEOTIDE SEQUENCE</scope>
</reference>
<protein>
    <submittedName>
        <fullName evidence="2">Uncharacterized protein</fullName>
    </submittedName>
</protein>
<organism evidence="2">
    <name type="scientific">hydrothermal vent metagenome</name>
    <dbReference type="NCBI Taxonomy" id="652676"/>
    <lineage>
        <taxon>unclassified sequences</taxon>
        <taxon>metagenomes</taxon>
        <taxon>ecological metagenomes</taxon>
    </lineage>
</organism>
<evidence type="ECO:0000313" key="2">
    <source>
        <dbReference type="EMBL" id="VAW71115.1"/>
    </source>
</evidence>
<name>A0A3B0XRR3_9ZZZZ</name>
<proteinExistence type="predicted"/>
<sequence length="116" mass="12874">MGRPKNNDKIYYIIFLISSPAVVWVVFKSVRVLMPELVSGITCKSDVICLDDVSRYPEAVKLYNDAVEFVELTVGRLEEKPKIIFCSLQSCFKSFGFNKASAYAVGKSGIVIGPKS</sequence>
<keyword evidence="1" id="KW-0812">Transmembrane</keyword>
<accession>A0A3B0XRR3</accession>
<feature type="transmembrane region" description="Helical" evidence="1">
    <location>
        <begin position="10"/>
        <end position="27"/>
    </location>
</feature>
<evidence type="ECO:0000256" key="1">
    <source>
        <dbReference type="SAM" id="Phobius"/>
    </source>
</evidence>
<dbReference type="AlphaFoldDB" id="A0A3B0XRR3"/>
<gene>
    <name evidence="2" type="ORF">MNBD_GAMMA10-1642</name>
</gene>
<dbReference type="EMBL" id="UOFJ01000569">
    <property type="protein sequence ID" value="VAW71115.1"/>
    <property type="molecule type" value="Genomic_DNA"/>
</dbReference>